<evidence type="ECO:0000313" key="4">
    <source>
        <dbReference type="Proteomes" id="UP000789396"/>
    </source>
</evidence>
<reference evidence="3" key="1">
    <citation type="submission" date="2021-06" db="EMBL/GenBank/DDBJ databases">
        <authorList>
            <person name="Kallberg Y."/>
            <person name="Tangrot J."/>
            <person name="Rosling A."/>
        </authorList>
    </citation>
    <scope>NUCLEOTIDE SEQUENCE</scope>
    <source>
        <strain evidence="3">IN212</strain>
    </source>
</reference>
<keyword evidence="1" id="KW-1133">Transmembrane helix</keyword>
<keyword evidence="2" id="KW-0732">Signal</keyword>
<keyword evidence="1" id="KW-0812">Transmembrane</keyword>
<dbReference type="EMBL" id="CAJVPZ010007204">
    <property type="protein sequence ID" value="CAG8583233.1"/>
    <property type="molecule type" value="Genomic_DNA"/>
</dbReference>
<evidence type="ECO:0000256" key="2">
    <source>
        <dbReference type="SAM" id="SignalP"/>
    </source>
</evidence>
<keyword evidence="4" id="KW-1185">Reference proteome</keyword>
<dbReference type="Proteomes" id="UP000789396">
    <property type="component" value="Unassembled WGS sequence"/>
</dbReference>
<feature type="transmembrane region" description="Helical" evidence="1">
    <location>
        <begin position="260"/>
        <end position="281"/>
    </location>
</feature>
<protein>
    <submittedName>
        <fullName evidence="3">5233_t:CDS:1</fullName>
    </submittedName>
</protein>
<name>A0A9N9G7Q9_9GLOM</name>
<dbReference type="AlphaFoldDB" id="A0A9N9G7Q9"/>
<proteinExistence type="predicted"/>
<feature type="chain" id="PRO_5040307414" evidence="2">
    <location>
        <begin position="22"/>
        <end position="308"/>
    </location>
</feature>
<evidence type="ECO:0000256" key="1">
    <source>
        <dbReference type="SAM" id="Phobius"/>
    </source>
</evidence>
<comment type="caution">
    <text evidence="3">The sequence shown here is derived from an EMBL/GenBank/DDBJ whole genome shotgun (WGS) entry which is preliminary data.</text>
</comment>
<sequence length="308" mass="32721">MWNKMWSLFLILINILRIKGGSQFSNCLGNSNYQGIIDYTKSDPGIYNYGFTYGCYNGKCSGFPNPFSELDITFQCANISQSTFCIATGSSRTGAYGGLCGGIVGNTIATNFSNANAVNGCPSLNAVANALLIGPTTDTAFTWLCCDNSLNSCKPLSNVPINNGWATTNCGHGILFNGLMCFADNGGWACAGGQNNIVAVNKHPISSMYMGISSTSVNSCILQLGGIGLSNNLLSNSSSNPSNKGDDNSSAVCENNNVKLIATIIPLCALLFLAIILVFYYRHKYKRSAYSSVQETKGYLSQVVKSSG</sequence>
<evidence type="ECO:0000313" key="3">
    <source>
        <dbReference type="EMBL" id="CAG8583233.1"/>
    </source>
</evidence>
<accession>A0A9N9G7Q9</accession>
<organism evidence="3 4">
    <name type="scientific">Racocetra fulgida</name>
    <dbReference type="NCBI Taxonomy" id="60492"/>
    <lineage>
        <taxon>Eukaryota</taxon>
        <taxon>Fungi</taxon>
        <taxon>Fungi incertae sedis</taxon>
        <taxon>Mucoromycota</taxon>
        <taxon>Glomeromycotina</taxon>
        <taxon>Glomeromycetes</taxon>
        <taxon>Diversisporales</taxon>
        <taxon>Gigasporaceae</taxon>
        <taxon>Racocetra</taxon>
    </lineage>
</organism>
<keyword evidence="1" id="KW-0472">Membrane</keyword>
<feature type="signal peptide" evidence="2">
    <location>
        <begin position="1"/>
        <end position="21"/>
    </location>
</feature>
<gene>
    <name evidence="3" type="ORF">RFULGI_LOCUS5937</name>
</gene>
<dbReference type="OrthoDB" id="2383368at2759"/>